<accession>A0AAW7Y7Y8</accession>
<reference evidence="3" key="1">
    <citation type="submission" date="2023-07" db="EMBL/GenBank/DDBJ databases">
        <title>Genome content predicts the carbon catabolic preferences of heterotrophic bacteria.</title>
        <authorList>
            <person name="Gralka M."/>
        </authorList>
    </citation>
    <scope>NUCLEOTIDE SEQUENCE</scope>
    <source>
        <strain evidence="3">G2M05</strain>
    </source>
</reference>
<feature type="domain" description="Chalcone isomerase" evidence="2">
    <location>
        <begin position="53"/>
        <end position="185"/>
    </location>
</feature>
<comment type="caution">
    <text evidence="3">The sequence shown here is derived from an EMBL/GenBank/DDBJ whole genome shotgun (WGS) entry which is preliminary data.</text>
</comment>
<keyword evidence="3" id="KW-0413">Isomerase</keyword>
<feature type="chain" id="PRO_5043756784" evidence="1">
    <location>
        <begin position="22"/>
        <end position="188"/>
    </location>
</feature>
<dbReference type="EMBL" id="JAUOPU010000007">
    <property type="protein sequence ID" value="MDO6542770.1"/>
    <property type="molecule type" value="Genomic_DNA"/>
</dbReference>
<dbReference type="Pfam" id="PF16036">
    <property type="entry name" value="Chalcone_3"/>
    <property type="match status" value="1"/>
</dbReference>
<keyword evidence="1" id="KW-0732">Signal</keyword>
<evidence type="ECO:0000313" key="3">
    <source>
        <dbReference type="EMBL" id="MDO6542770.1"/>
    </source>
</evidence>
<name>A0AAW7Y7Y8_9GAMM</name>
<proteinExistence type="predicted"/>
<feature type="signal peptide" evidence="1">
    <location>
        <begin position="1"/>
        <end position="21"/>
    </location>
</feature>
<dbReference type="Proteomes" id="UP001170624">
    <property type="component" value="Unassembled WGS sequence"/>
</dbReference>
<gene>
    <name evidence="3" type="ORF">Q4568_09505</name>
</gene>
<dbReference type="RefSeq" id="WP_281222451.1">
    <property type="nucleotide sequence ID" value="NZ_CANMLA010000006.1"/>
</dbReference>
<protein>
    <submittedName>
        <fullName evidence="3">Chalcone isomerase family protein</fullName>
    </submittedName>
</protein>
<evidence type="ECO:0000256" key="1">
    <source>
        <dbReference type="SAM" id="SignalP"/>
    </source>
</evidence>
<dbReference type="AlphaFoldDB" id="A0AAW7Y7Y8"/>
<evidence type="ECO:0000259" key="2">
    <source>
        <dbReference type="Pfam" id="PF16036"/>
    </source>
</evidence>
<evidence type="ECO:0000313" key="4">
    <source>
        <dbReference type="Proteomes" id="UP001170624"/>
    </source>
</evidence>
<dbReference type="GO" id="GO:0016853">
    <property type="term" value="F:isomerase activity"/>
    <property type="evidence" value="ECO:0007669"/>
    <property type="project" value="UniProtKB-KW"/>
</dbReference>
<organism evidence="3 4">
    <name type="scientific">Photobacterium sanguinicancri</name>
    <dbReference type="NCBI Taxonomy" id="875932"/>
    <lineage>
        <taxon>Bacteria</taxon>
        <taxon>Pseudomonadati</taxon>
        <taxon>Pseudomonadota</taxon>
        <taxon>Gammaproteobacteria</taxon>
        <taxon>Vibrionales</taxon>
        <taxon>Vibrionaceae</taxon>
        <taxon>Photobacterium</taxon>
    </lineage>
</organism>
<dbReference type="InterPro" id="IPR016087">
    <property type="entry name" value="Chalcone_isomerase"/>
</dbReference>
<sequence>MKQLITAFIITCLALSTFTFSAITYANATYAAPQWLTWQSVGYAKLTWGPWDIYHSELRTPSGSYRGNAANSGQEMALVIRYQRDIDKDDLLEATDEQWKHLGFTASQRQQWLSELAVLWPDVKKGDRLIFELNAQGGTFYFDATNKQGITQLGQLSSPKISSAFINIWLSPQTAYPKLRQQLIGQSS</sequence>